<comment type="caution">
    <text evidence="1">The sequence shown here is derived from an EMBL/GenBank/DDBJ whole genome shotgun (WGS) entry which is preliminary data.</text>
</comment>
<protein>
    <submittedName>
        <fullName evidence="1">Uncharacterized protein</fullName>
    </submittedName>
</protein>
<dbReference type="Proteomes" id="UP000593573">
    <property type="component" value="Unassembled WGS sequence"/>
</dbReference>
<dbReference type="AlphaFoldDB" id="A0A7J8VR49"/>
<gene>
    <name evidence="1" type="ORF">Goklo_005168</name>
</gene>
<evidence type="ECO:0000313" key="1">
    <source>
        <dbReference type="EMBL" id="MBA0665291.1"/>
    </source>
</evidence>
<name>A0A7J8VR49_9ROSI</name>
<evidence type="ECO:0000313" key="2">
    <source>
        <dbReference type="Proteomes" id="UP000593573"/>
    </source>
</evidence>
<sequence>MATLDYTLLLEMVSLLLNCKANKHAANQHSSTTLCVAQRHNSKERITILNGCFIPGSSYLIISWRSKSCSK</sequence>
<dbReference type="EMBL" id="JABFAB010000011">
    <property type="protein sequence ID" value="MBA0665291.1"/>
    <property type="molecule type" value="Genomic_DNA"/>
</dbReference>
<proteinExistence type="predicted"/>
<organism evidence="1 2">
    <name type="scientific">Gossypium klotzschianum</name>
    <dbReference type="NCBI Taxonomy" id="34286"/>
    <lineage>
        <taxon>Eukaryota</taxon>
        <taxon>Viridiplantae</taxon>
        <taxon>Streptophyta</taxon>
        <taxon>Embryophyta</taxon>
        <taxon>Tracheophyta</taxon>
        <taxon>Spermatophyta</taxon>
        <taxon>Magnoliopsida</taxon>
        <taxon>eudicotyledons</taxon>
        <taxon>Gunneridae</taxon>
        <taxon>Pentapetalae</taxon>
        <taxon>rosids</taxon>
        <taxon>malvids</taxon>
        <taxon>Malvales</taxon>
        <taxon>Malvaceae</taxon>
        <taxon>Malvoideae</taxon>
        <taxon>Gossypium</taxon>
    </lineage>
</organism>
<reference evidence="1 2" key="1">
    <citation type="journal article" date="2019" name="Genome Biol. Evol.">
        <title>Insights into the evolution of the New World diploid cottons (Gossypium, subgenus Houzingenia) based on genome sequencing.</title>
        <authorList>
            <person name="Grover C.E."/>
            <person name="Arick M.A. 2nd"/>
            <person name="Thrash A."/>
            <person name="Conover J.L."/>
            <person name="Sanders W.S."/>
            <person name="Peterson D.G."/>
            <person name="Frelichowski J.E."/>
            <person name="Scheffler J.A."/>
            <person name="Scheffler B.E."/>
            <person name="Wendel J.F."/>
        </authorList>
    </citation>
    <scope>NUCLEOTIDE SEQUENCE [LARGE SCALE GENOMIC DNA]</scope>
    <source>
        <strain evidence="1">57</strain>
        <tissue evidence="1">Leaf</tissue>
    </source>
</reference>
<dbReference type="OrthoDB" id="194358at2759"/>
<accession>A0A7J8VR49</accession>
<dbReference type="SUPFAM" id="SSF48403">
    <property type="entry name" value="Ankyrin repeat"/>
    <property type="match status" value="1"/>
</dbReference>
<dbReference type="InterPro" id="IPR036770">
    <property type="entry name" value="Ankyrin_rpt-contain_sf"/>
</dbReference>
<keyword evidence="2" id="KW-1185">Reference proteome</keyword>